<evidence type="ECO:0000256" key="7">
    <source>
        <dbReference type="ARBA" id="ARBA00023150"/>
    </source>
</evidence>
<name>A0ABV9F8I7_9BACL</name>
<dbReference type="EC" id="2.7.7.77" evidence="8"/>
<feature type="binding site" evidence="8">
    <location>
        <begin position="21"/>
        <end position="23"/>
    </location>
    <ligand>
        <name>GTP</name>
        <dbReference type="ChEBI" id="CHEBI:37565"/>
    </ligand>
</feature>
<dbReference type="Proteomes" id="UP001596028">
    <property type="component" value="Unassembled WGS sequence"/>
</dbReference>
<dbReference type="Pfam" id="PF12804">
    <property type="entry name" value="NTP_transf_3"/>
    <property type="match status" value="1"/>
</dbReference>
<dbReference type="PANTHER" id="PTHR19136:SF81">
    <property type="entry name" value="MOLYBDENUM COFACTOR GUANYLYLTRANSFERASE"/>
    <property type="match status" value="1"/>
</dbReference>
<comment type="function">
    <text evidence="8">Transfers a GMP moiety from GTP to Mo-molybdopterin (Mo-MPT) cofactor (Moco or molybdenum cofactor) to form Mo-molybdopterin guanine dinucleotide (Mo-MGD) cofactor.</text>
</comment>
<feature type="domain" description="MobA-like NTP transferase" evidence="9">
    <location>
        <begin position="18"/>
        <end position="169"/>
    </location>
</feature>
<organism evidence="10 11">
    <name type="scientific">Cohnella hongkongensis</name>
    <dbReference type="NCBI Taxonomy" id="178337"/>
    <lineage>
        <taxon>Bacteria</taxon>
        <taxon>Bacillati</taxon>
        <taxon>Bacillota</taxon>
        <taxon>Bacilli</taxon>
        <taxon>Bacillales</taxon>
        <taxon>Paenibacillaceae</taxon>
        <taxon>Cohnella</taxon>
    </lineage>
</organism>
<evidence type="ECO:0000256" key="3">
    <source>
        <dbReference type="ARBA" id="ARBA00022723"/>
    </source>
</evidence>
<keyword evidence="7 8" id="KW-0501">Molybdenum cofactor biosynthesis</keyword>
<dbReference type="GO" id="GO:0016779">
    <property type="term" value="F:nucleotidyltransferase activity"/>
    <property type="evidence" value="ECO:0007669"/>
    <property type="project" value="UniProtKB-KW"/>
</dbReference>
<comment type="caution">
    <text evidence="10">The sequence shown here is derived from an EMBL/GenBank/DDBJ whole genome shotgun (WGS) entry which is preliminary data.</text>
</comment>
<evidence type="ECO:0000256" key="4">
    <source>
        <dbReference type="ARBA" id="ARBA00022741"/>
    </source>
</evidence>
<dbReference type="SUPFAM" id="SSF53448">
    <property type="entry name" value="Nucleotide-diphospho-sugar transferases"/>
    <property type="match status" value="1"/>
</dbReference>
<accession>A0ABV9F8I7</accession>
<evidence type="ECO:0000313" key="10">
    <source>
        <dbReference type="EMBL" id="MFC4597987.1"/>
    </source>
</evidence>
<keyword evidence="2 8" id="KW-0808">Transferase</keyword>
<dbReference type="HAMAP" id="MF_00316">
    <property type="entry name" value="MobA"/>
    <property type="match status" value="1"/>
</dbReference>
<keyword evidence="10" id="KW-0548">Nucleotidyltransferase</keyword>
<sequence>MLDTTHRLTIEERVSLSGVILAGGNSRTVGGAHKALLPIRYEKLVNVQLREMRRICPETILVTNEPRTFLPVVGSEVRIITDFYENKGPLGGIHAALSLASCANVWVVACDMPFVSSLAARLLLEAKENTGSEAAVPYMNERLYPLHGVYDKKIAGRIPLLFARGQIGIGSFLDIIRCEKVAESEFAARGIDSRFILNIDSPEQYARLSSTDVQAVEGQ</sequence>
<dbReference type="InterPro" id="IPR025877">
    <property type="entry name" value="MobA-like_NTP_Trfase"/>
</dbReference>
<evidence type="ECO:0000256" key="2">
    <source>
        <dbReference type="ARBA" id="ARBA00022679"/>
    </source>
</evidence>
<dbReference type="InterPro" id="IPR013482">
    <property type="entry name" value="Molybde_CF_guanTrfase"/>
</dbReference>
<evidence type="ECO:0000313" key="11">
    <source>
        <dbReference type="Proteomes" id="UP001596028"/>
    </source>
</evidence>
<keyword evidence="11" id="KW-1185">Reference proteome</keyword>
<comment type="subcellular location">
    <subcellularLocation>
        <location evidence="8">Cytoplasm</location>
    </subcellularLocation>
</comment>
<evidence type="ECO:0000256" key="8">
    <source>
        <dbReference type="HAMAP-Rule" id="MF_00316"/>
    </source>
</evidence>
<comment type="cofactor">
    <cofactor evidence="8">
        <name>Mg(2+)</name>
        <dbReference type="ChEBI" id="CHEBI:18420"/>
    </cofactor>
</comment>
<comment type="catalytic activity">
    <reaction evidence="8">
        <text>Mo-molybdopterin + GTP + H(+) = Mo-molybdopterin guanine dinucleotide + diphosphate</text>
        <dbReference type="Rhea" id="RHEA:34243"/>
        <dbReference type="ChEBI" id="CHEBI:15378"/>
        <dbReference type="ChEBI" id="CHEBI:33019"/>
        <dbReference type="ChEBI" id="CHEBI:37565"/>
        <dbReference type="ChEBI" id="CHEBI:71302"/>
        <dbReference type="ChEBI" id="CHEBI:71310"/>
        <dbReference type="EC" id="2.7.7.77"/>
    </reaction>
</comment>
<evidence type="ECO:0000259" key="9">
    <source>
        <dbReference type="Pfam" id="PF12804"/>
    </source>
</evidence>
<keyword evidence="5 8" id="KW-0460">Magnesium</keyword>
<feature type="binding site" evidence="8">
    <location>
        <position position="111"/>
    </location>
    <ligand>
        <name>GTP</name>
        <dbReference type="ChEBI" id="CHEBI:37565"/>
    </ligand>
</feature>
<keyword evidence="6 8" id="KW-0342">GTP-binding</keyword>
<dbReference type="Gene3D" id="3.90.550.10">
    <property type="entry name" value="Spore Coat Polysaccharide Biosynthesis Protein SpsA, Chain A"/>
    <property type="match status" value="1"/>
</dbReference>
<dbReference type="PANTHER" id="PTHR19136">
    <property type="entry name" value="MOLYBDENUM COFACTOR GUANYLYLTRANSFERASE"/>
    <property type="match status" value="1"/>
</dbReference>
<dbReference type="EMBL" id="JBHSEP010000003">
    <property type="protein sequence ID" value="MFC4597987.1"/>
    <property type="molecule type" value="Genomic_DNA"/>
</dbReference>
<keyword evidence="3 8" id="KW-0479">Metal-binding</keyword>
<evidence type="ECO:0000256" key="1">
    <source>
        <dbReference type="ARBA" id="ARBA00022490"/>
    </source>
</evidence>
<feature type="binding site" evidence="8">
    <location>
        <position position="82"/>
    </location>
    <ligand>
        <name>GTP</name>
        <dbReference type="ChEBI" id="CHEBI:37565"/>
    </ligand>
</feature>
<dbReference type="RefSeq" id="WP_378093753.1">
    <property type="nucleotide sequence ID" value="NZ_JBHSEP010000003.1"/>
</dbReference>
<protein>
    <recommendedName>
        <fullName evidence="8">Probable molybdenum cofactor guanylyltransferase</fullName>
        <shortName evidence="8">MoCo guanylyltransferase</shortName>
        <ecNumber evidence="8">2.7.7.77</ecNumber>
    </recommendedName>
    <alternativeName>
        <fullName evidence="8">GTP:molybdopterin guanylyltransferase</fullName>
    </alternativeName>
    <alternativeName>
        <fullName evidence="8">Mo-MPT guanylyltransferase</fullName>
    </alternativeName>
    <alternativeName>
        <fullName evidence="8">Molybdopterin guanylyltransferase</fullName>
    </alternativeName>
    <alternativeName>
        <fullName evidence="8">Molybdopterin-guanine dinucleotide synthase</fullName>
        <shortName evidence="8">MGD synthase</shortName>
    </alternativeName>
</protein>
<comment type="similarity">
    <text evidence="8">Belongs to the MobA family.</text>
</comment>
<dbReference type="InterPro" id="IPR029044">
    <property type="entry name" value="Nucleotide-diphossugar_trans"/>
</dbReference>
<proteinExistence type="inferred from homology"/>
<keyword evidence="4 8" id="KW-0547">Nucleotide-binding</keyword>
<gene>
    <name evidence="8" type="primary">mobA</name>
    <name evidence="10" type="ORF">ACFO3S_07010</name>
</gene>
<dbReference type="CDD" id="cd02503">
    <property type="entry name" value="MobA"/>
    <property type="match status" value="1"/>
</dbReference>
<reference evidence="11" key="1">
    <citation type="journal article" date="2019" name="Int. J. Syst. Evol. Microbiol.">
        <title>The Global Catalogue of Microorganisms (GCM) 10K type strain sequencing project: providing services to taxonomists for standard genome sequencing and annotation.</title>
        <authorList>
            <consortium name="The Broad Institute Genomics Platform"/>
            <consortium name="The Broad Institute Genome Sequencing Center for Infectious Disease"/>
            <person name="Wu L."/>
            <person name="Ma J."/>
        </authorList>
    </citation>
    <scope>NUCLEOTIDE SEQUENCE [LARGE SCALE GENOMIC DNA]</scope>
    <source>
        <strain evidence="11">CCUG 49571</strain>
    </source>
</reference>
<comment type="domain">
    <text evidence="8">The N-terminal domain determines nucleotide recognition and specific binding, while the C-terminal domain determines the specific binding to the target protein.</text>
</comment>
<evidence type="ECO:0000256" key="5">
    <source>
        <dbReference type="ARBA" id="ARBA00022842"/>
    </source>
</evidence>
<feature type="binding site" evidence="8">
    <location>
        <position position="111"/>
    </location>
    <ligand>
        <name>Mg(2+)</name>
        <dbReference type="ChEBI" id="CHEBI:18420"/>
    </ligand>
</feature>
<evidence type="ECO:0000256" key="6">
    <source>
        <dbReference type="ARBA" id="ARBA00023134"/>
    </source>
</evidence>
<comment type="caution">
    <text evidence="8">Lacks conserved residue(s) required for the propagation of feature annotation.</text>
</comment>
<feature type="binding site" evidence="8">
    <location>
        <position position="34"/>
    </location>
    <ligand>
        <name>GTP</name>
        <dbReference type="ChEBI" id="CHEBI:37565"/>
    </ligand>
</feature>
<keyword evidence="1 8" id="KW-0963">Cytoplasm</keyword>